<evidence type="ECO:0000256" key="10">
    <source>
        <dbReference type="ARBA" id="ARBA00022840"/>
    </source>
</evidence>
<evidence type="ECO:0000256" key="8">
    <source>
        <dbReference type="ARBA" id="ARBA00022741"/>
    </source>
</evidence>
<reference evidence="13 14" key="1">
    <citation type="submission" date="2018-10" db="EMBL/GenBank/DDBJ databases">
        <title>Oceanobacillus sp. YLB-02 draft genome.</title>
        <authorList>
            <person name="Yu L."/>
        </authorList>
    </citation>
    <scope>NUCLEOTIDE SEQUENCE [LARGE SCALE GENOMIC DNA]</scope>
    <source>
        <strain evidence="13 14">YLB-02</strain>
    </source>
</reference>
<dbReference type="InterPro" id="IPR015864">
    <property type="entry name" value="FAD_synthase"/>
</dbReference>
<dbReference type="Gene3D" id="3.40.50.620">
    <property type="entry name" value="HUPs"/>
    <property type="match status" value="1"/>
</dbReference>
<evidence type="ECO:0000256" key="7">
    <source>
        <dbReference type="ARBA" id="ARBA00022695"/>
    </source>
</evidence>
<dbReference type="SUPFAM" id="SSF52374">
    <property type="entry name" value="Nucleotidylyl transferase"/>
    <property type="match status" value="1"/>
</dbReference>
<evidence type="ECO:0000313" key="13">
    <source>
        <dbReference type="EMBL" id="RLL47018.1"/>
    </source>
</evidence>
<accession>A0A498DBS3</accession>
<keyword evidence="9" id="KW-0274">FAD</keyword>
<evidence type="ECO:0000313" key="14">
    <source>
        <dbReference type="Proteomes" id="UP000270219"/>
    </source>
</evidence>
<proteinExistence type="inferred from homology"/>
<dbReference type="AlphaFoldDB" id="A0A498DBS3"/>
<keyword evidence="4" id="KW-0285">Flavoprotein</keyword>
<comment type="pathway">
    <text evidence="1">Cofactor biosynthesis; FAD biosynthesis; FAD from FMN: step 1/1.</text>
</comment>
<protein>
    <recommendedName>
        <fullName evidence="3">FAD synthase</fullName>
        <ecNumber evidence="3">2.7.7.2</ecNumber>
    </recommendedName>
</protein>
<dbReference type="Pfam" id="PF06574">
    <property type="entry name" value="FAD_syn"/>
    <property type="match status" value="1"/>
</dbReference>
<comment type="caution">
    <text evidence="13">The sequence shown here is derived from an EMBL/GenBank/DDBJ whole genome shotgun (WGS) entry which is preliminary data.</text>
</comment>
<evidence type="ECO:0000259" key="12">
    <source>
        <dbReference type="Pfam" id="PF06574"/>
    </source>
</evidence>
<dbReference type="GO" id="GO:0009231">
    <property type="term" value="P:riboflavin biosynthetic process"/>
    <property type="evidence" value="ECO:0007669"/>
    <property type="project" value="InterPro"/>
</dbReference>
<name>A0A498DBS3_9BACI</name>
<evidence type="ECO:0000256" key="5">
    <source>
        <dbReference type="ARBA" id="ARBA00022643"/>
    </source>
</evidence>
<gene>
    <name evidence="13" type="ORF">D8M04_07450</name>
</gene>
<dbReference type="InterPro" id="IPR023468">
    <property type="entry name" value="Riboflavin_kinase"/>
</dbReference>
<keyword evidence="5" id="KW-0288">FMN</keyword>
<dbReference type="PANTHER" id="PTHR22749">
    <property type="entry name" value="RIBOFLAVIN KINASE/FMN ADENYLYLTRANSFERASE"/>
    <property type="match status" value="1"/>
</dbReference>
<keyword evidence="14" id="KW-1185">Reference proteome</keyword>
<keyword evidence="7" id="KW-0548">Nucleotidyltransferase</keyword>
<dbReference type="CDD" id="cd02064">
    <property type="entry name" value="FAD_synthetase_N"/>
    <property type="match status" value="1"/>
</dbReference>
<evidence type="ECO:0000256" key="2">
    <source>
        <dbReference type="ARBA" id="ARBA00010214"/>
    </source>
</evidence>
<keyword evidence="10" id="KW-0067">ATP-binding</keyword>
<keyword evidence="8" id="KW-0547">Nucleotide-binding</keyword>
<comment type="catalytic activity">
    <reaction evidence="11">
        <text>FMN + ATP + H(+) = FAD + diphosphate</text>
        <dbReference type="Rhea" id="RHEA:17237"/>
        <dbReference type="ChEBI" id="CHEBI:15378"/>
        <dbReference type="ChEBI" id="CHEBI:30616"/>
        <dbReference type="ChEBI" id="CHEBI:33019"/>
        <dbReference type="ChEBI" id="CHEBI:57692"/>
        <dbReference type="ChEBI" id="CHEBI:58210"/>
        <dbReference type="EC" id="2.7.7.2"/>
    </reaction>
</comment>
<dbReference type="GO" id="GO:0006747">
    <property type="term" value="P:FAD biosynthetic process"/>
    <property type="evidence" value="ECO:0007669"/>
    <property type="project" value="UniProtKB-UniPathway"/>
</dbReference>
<keyword evidence="6" id="KW-0808">Transferase</keyword>
<dbReference type="GO" id="GO:0003919">
    <property type="term" value="F:FMN adenylyltransferase activity"/>
    <property type="evidence" value="ECO:0007669"/>
    <property type="project" value="UniProtKB-EC"/>
</dbReference>
<dbReference type="EC" id="2.7.7.2" evidence="3"/>
<evidence type="ECO:0000256" key="6">
    <source>
        <dbReference type="ARBA" id="ARBA00022679"/>
    </source>
</evidence>
<dbReference type="InterPro" id="IPR014729">
    <property type="entry name" value="Rossmann-like_a/b/a_fold"/>
</dbReference>
<evidence type="ECO:0000256" key="9">
    <source>
        <dbReference type="ARBA" id="ARBA00022827"/>
    </source>
</evidence>
<dbReference type="GO" id="GO:0008531">
    <property type="term" value="F:riboflavin kinase activity"/>
    <property type="evidence" value="ECO:0007669"/>
    <property type="project" value="TreeGrafter"/>
</dbReference>
<dbReference type="GO" id="GO:0005524">
    <property type="term" value="F:ATP binding"/>
    <property type="evidence" value="ECO:0007669"/>
    <property type="project" value="UniProtKB-KW"/>
</dbReference>
<dbReference type="UniPathway" id="UPA00277">
    <property type="reaction ID" value="UER00407"/>
</dbReference>
<evidence type="ECO:0000256" key="1">
    <source>
        <dbReference type="ARBA" id="ARBA00004726"/>
    </source>
</evidence>
<feature type="domain" description="FAD synthetase" evidence="12">
    <location>
        <begin position="17"/>
        <end position="169"/>
    </location>
</feature>
<dbReference type="FunFam" id="3.40.50.620:FF:000021">
    <property type="entry name" value="Riboflavin biosynthesis protein"/>
    <property type="match status" value="1"/>
</dbReference>
<dbReference type="EMBL" id="RCHR01000002">
    <property type="protein sequence ID" value="RLL47018.1"/>
    <property type="molecule type" value="Genomic_DNA"/>
</dbReference>
<evidence type="ECO:0000256" key="4">
    <source>
        <dbReference type="ARBA" id="ARBA00022630"/>
    </source>
</evidence>
<comment type="similarity">
    <text evidence="2">Belongs to the RibF family.</text>
</comment>
<dbReference type="Proteomes" id="UP000270219">
    <property type="component" value="Unassembled WGS sequence"/>
</dbReference>
<dbReference type="OrthoDB" id="9803667at2"/>
<dbReference type="PANTHER" id="PTHR22749:SF6">
    <property type="entry name" value="RIBOFLAVIN KINASE"/>
    <property type="match status" value="1"/>
</dbReference>
<sequence length="278" mass="31938">MRTIHLNSSNLEEFQKDAIPNVMALGFFDGIHNGHQKVIHTAREIARKRNLPLAVMSFFPHPKTVLSKDDSKFDYLMSLSKKSSILESLNVDIFYIVKFDKDFCSLLPEQFVSSYLLDMQVNHAVAGFDFSYGHRGAGKVDSLKRDSGDLIEVTKVKEVDYQGEKISSTWIRQLISEGKMEQLMSLLGRFYETEVYWEAGNLRVSEHFMLPAPGIYKAGVTIKGERWETEVLVPKNRMDVYLAEQGKYHFLPNEKLGIIWYYRIPIAKETEGENISII</sequence>
<evidence type="ECO:0000256" key="3">
    <source>
        <dbReference type="ARBA" id="ARBA00012393"/>
    </source>
</evidence>
<evidence type="ECO:0000256" key="11">
    <source>
        <dbReference type="ARBA" id="ARBA00049494"/>
    </source>
</evidence>
<organism evidence="13 14">
    <name type="scientific">Oceanobacillus piezotolerans</name>
    <dbReference type="NCBI Taxonomy" id="2448030"/>
    <lineage>
        <taxon>Bacteria</taxon>
        <taxon>Bacillati</taxon>
        <taxon>Bacillota</taxon>
        <taxon>Bacilli</taxon>
        <taxon>Bacillales</taxon>
        <taxon>Bacillaceae</taxon>
        <taxon>Oceanobacillus</taxon>
    </lineage>
</organism>
<dbReference type="RefSeq" id="WP_121522269.1">
    <property type="nucleotide sequence ID" value="NZ_RCHR01000002.1"/>
</dbReference>
<dbReference type="GO" id="GO:0009398">
    <property type="term" value="P:FMN biosynthetic process"/>
    <property type="evidence" value="ECO:0007669"/>
    <property type="project" value="TreeGrafter"/>
</dbReference>